<evidence type="ECO:0000313" key="1">
    <source>
        <dbReference type="EMBL" id="RDU97438.1"/>
    </source>
</evidence>
<proteinExistence type="predicted"/>
<gene>
    <name evidence="1" type="ORF">DWV00_19730</name>
</gene>
<reference evidence="1 2" key="1">
    <citation type="submission" date="2018-08" db="EMBL/GenBank/DDBJ databases">
        <title>Paraburkholderia sp. DHOM06 isolated from forest soil.</title>
        <authorList>
            <person name="Gao Z.-H."/>
            <person name="Qiu L.-H."/>
        </authorList>
    </citation>
    <scope>NUCLEOTIDE SEQUENCE [LARGE SCALE GENOMIC DNA]</scope>
    <source>
        <strain evidence="1 2">DHOM06</strain>
    </source>
</reference>
<organism evidence="1 2">
    <name type="scientific">Trinickia dinghuensis</name>
    <dbReference type="NCBI Taxonomy" id="2291023"/>
    <lineage>
        <taxon>Bacteria</taxon>
        <taxon>Pseudomonadati</taxon>
        <taxon>Pseudomonadota</taxon>
        <taxon>Betaproteobacteria</taxon>
        <taxon>Burkholderiales</taxon>
        <taxon>Burkholderiaceae</taxon>
        <taxon>Trinickia</taxon>
    </lineage>
</organism>
<dbReference type="AlphaFoldDB" id="A0A3D8JWE3"/>
<dbReference type="EMBL" id="QRGA01000010">
    <property type="protein sequence ID" value="RDU97438.1"/>
    <property type="molecule type" value="Genomic_DNA"/>
</dbReference>
<sequence>MRTLLLAESMRWKFSASKPVADILRSHTDEEIYMKKRNRRLLASMLMPIGLGVSAKPTLSCDADKSSISHSLEITEKNNGVPDFSYMSSTPSQSLALNCTIDSSLVSGAPTFSGNMITYTLSGGDSLSITKQSHGYLFDMSRLNSANYCSGVVAKKLMISFGKVKCKIE</sequence>
<name>A0A3D8JWE3_9BURK</name>
<comment type="caution">
    <text evidence="1">The sequence shown here is derived from an EMBL/GenBank/DDBJ whole genome shotgun (WGS) entry which is preliminary data.</text>
</comment>
<keyword evidence="2" id="KW-1185">Reference proteome</keyword>
<protein>
    <submittedName>
        <fullName evidence="1">Uncharacterized protein</fullName>
    </submittedName>
</protein>
<evidence type="ECO:0000313" key="2">
    <source>
        <dbReference type="Proteomes" id="UP000256838"/>
    </source>
</evidence>
<accession>A0A3D8JWE3</accession>
<dbReference type="Proteomes" id="UP000256838">
    <property type="component" value="Unassembled WGS sequence"/>
</dbReference>